<protein>
    <recommendedName>
        <fullName evidence="4">WASH complex subunit strumpellin</fullName>
    </recommendedName>
</protein>
<dbReference type="AlphaFoldDB" id="A0AAE0F7H9"/>
<dbReference type="EMBL" id="LGRX02024920">
    <property type="protein sequence ID" value="KAK3253255.1"/>
    <property type="molecule type" value="Genomic_DNA"/>
</dbReference>
<dbReference type="GO" id="GO:0005768">
    <property type="term" value="C:endosome"/>
    <property type="evidence" value="ECO:0007669"/>
    <property type="project" value="TreeGrafter"/>
</dbReference>
<name>A0AAE0F7H9_9CHLO</name>
<organism evidence="2 3">
    <name type="scientific">Cymbomonas tetramitiformis</name>
    <dbReference type="NCBI Taxonomy" id="36881"/>
    <lineage>
        <taxon>Eukaryota</taxon>
        <taxon>Viridiplantae</taxon>
        <taxon>Chlorophyta</taxon>
        <taxon>Pyramimonadophyceae</taxon>
        <taxon>Pyramimonadales</taxon>
        <taxon>Pyramimonadaceae</taxon>
        <taxon>Cymbomonas</taxon>
    </lineage>
</organism>
<dbReference type="PANTHER" id="PTHR15691:SF6">
    <property type="entry name" value="WASH COMPLEX SUBUNIT 5"/>
    <property type="match status" value="1"/>
</dbReference>
<proteinExistence type="inferred from homology"/>
<reference evidence="2 3" key="1">
    <citation type="journal article" date="2015" name="Genome Biol. Evol.">
        <title>Comparative Genomics of a Bacterivorous Green Alga Reveals Evolutionary Causalities and Consequences of Phago-Mixotrophic Mode of Nutrition.</title>
        <authorList>
            <person name="Burns J.A."/>
            <person name="Paasch A."/>
            <person name="Narechania A."/>
            <person name="Kim E."/>
        </authorList>
    </citation>
    <scope>NUCLEOTIDE SEQUENCE [LARGE SCALE GENOMIC DNA]</scope>
    <source>
        <strain evidence="2 3">PLY_AMNH</strain>
    </source>
</reference>
<comment type="similarity">
    <text evidence="1">Belongs to the strumpellin family.</text>
</comment>
<sequence>MYQGAPAADLVVSVLLDVAELEFRVKSLYEKLLDSKMTRWDEAKTDASNCIIELAEFFSGAKVLARKIKDDNLQKWFDSIAGEVRKLAYTEPVSAGRKIQQLINALEEVEQFHQFDGILQTKQYLADTRSHLTRMVRIANVQESFLASFEVVSDISYAWGHIINAYTAQMHDRIRRDPFSTLKLRCLFLKLKSIMELPLLRISQCNSGDLLSVSEYYSNMLINYVRMVLEVIPRTMFETLNVIIQVQTEKLKELPTRLEKDRLREFAQLDERFQLAQATHSISAFTHGILAMEQTLLGVIKIEPKKLLEDGIRKQLVLRISDICHKELVFVQKEVGMFSTRIVELDFQQCLHNVATQLAGFRRSFEYIQDYVNIYGLRVWQEEFQRIINYNVEQECNTFLKKQVPDWQSSYQSTSIPIPRHKPLDGDSSVNFMGRLTRELLRQTNPEKTLYLYPLSGWFDYEGKEVVGIRMFALLKESVGVLGLSGIDKLLCFMVVHRLQQLVTLLRSPKLESTWKDTVRRFHAQVEPLGGLPEAGIALYEETLSKMPKIWGAFLTTTAFLGQAQLLRRQCSVELSSTCKLDSNSLSCALEATNTALLTDIQAHYKNPESKPYPEASPILPEVAKYLTTAGIHNPISQIYITTDPLDDLPVLAFLFTLTQLPKYYVDSHLSVLAPKGRKSGPSGTLDCCPLVIGVLTLLRQFHSSHTQTFIQYMAQYIRVLLQPAKGGGSNDQRSPNSAFSVETACAIQFLEDLTRYGQIAREVVQMYVPPFVIDHRD</sequence>
<dbReference type="GO" id="GO:0051125">
    <property type="term" value="P:regulation of actin nucleation"/>
    <property type="evidence" value="ECO:0007669"/>
    <property type="project" value="TreeGrafter"/>
</dbReference>
<gene>
    <name evidence="2" type="ORF">CYMTET_37489</name>
</gene>
<keyword evidence="3" id="KW-1185">Reference proteome</keyword>
<dbReference type="GO" id="GO:0140285">
    <property type="term" value="P:endosome fission"/>
    <property type="evidence" value="ECO:0007669"/>
    <property type="project" value="TreeGrafter"/>
</dbReference>
<evidence type="ECO:0000256" key="1">
    <source>
        <dbReference type="ARBA" id="ARBA00006224"/>
    </source>
</evidence>
<accession>A0AAE0F7H9</accession>
<dbReference type="Proteomes" id="UP001190700">
    <property type="component" value="Unassembled WGS sequence"/>
</dbReference>
<evidence type="ECO:0008006" key="4">
    <source>
        <dbReference type="Google" id="ProtNLM"/>
    </source>
</evidence>
<comment type="caution">
    <text evidence="2">The sequence shown here is derived from an EMBL/GenBank/DDBJ whole genome shotgun (WGS) entry which is preliminary data.</text>
</comment>
<dbReference type="GO" id="GO:0007032">
    <property type="term" value="P:endosome organization"/>
    <property type="evidence" value="ECO:0007669"/>
    <property type="project" value="TreeGrafter"/>
</dbReference>
<dbReference type="PANTHER" id="PTHR15691">
    <property type="entry name" value="WASH COMPLEX SUBUNIT 5"/>
    <property type="match status" value="1"/>
</dbReference>
<evidence type="ECO:0000313" key="3">
    <source>
        <dbReference type="Proteomes" id="UP001190700"/>
    </source>
</evidence>
<dbReference type="InterPro" id="IPR019393">
    <property type="entry name" value="WASH_strumpellin"/>
</dbReference>
<evidence type="ECO:0000313" key="2">
    <source>
        <dbReference type="EMBL" id="KAK3253255.1"/>
    </source>
</evidence>
<dbReference type="Pfam" id="PF10266">
    <property type="entry name" value="Strumpellin"/>
    <property type="match status" value="1"/>
</dbReference>
<dbReference type="GO" id="GO:0030041">
    <property type="term" value="P:actin filament polymerization"/>
    <property type="evidence" value="ECO:0007669"/>
    <property type="project" value="TreeGrafter"/>
</dbReference>
<dbReference type="GO" id="GO:0071203">
    <property type="term" value="C:WASH complex"/>
    <property type="evidence" value="ECO:0007669"/>
    <property type="project" value="InterPro"/>
</dbReference>